<dbReference type="Gene3D" id="1.10.10.60">
    <property type="entry name" value="Homeodomain-like"/>
    <property type="match status" value="1"/>
</dbReference>
<dbReference type="RefSeq" id="WP_129885517.1">
    <property type="nucleotide sequence ID" value="NZ_CP035758.1"/>
</dbReference>
<keyword evidence="3" id="KW-0010">Activator</keyword>
<dbReference type="SUPFAM" id="SSF46689">
    <property type="entry name" value="Homeodomain-like"/>
    <property type="match status" value="1"/>
</dbReference>
<keyword evidence="1" id="KW-0805">Transcription regulation</keyword>
<dbReference type="InterPro" id="IPR018060">
    <property type="entry name" value="HTH_AraC"/>
</dbReference>
<dbReference type="PROSITE" id="PS01124">
    <property type="entry name" value="HTH_ARAC_FAMILY_2"/>
    <property type="match status" value="1"/>
</dbReference>
<dbReference type="PANTHER" id="PTHR46796">
    <property type="entry name" value="HTH-TYPE TRANSCRIPTIONAL ACTIVATOR RHAS-RELATED"/>
    <property type="match status" value="1"/>
</dbReference>
<keyword evidence="7" id="KW-1185">Reference proteome</keyword>
<dbReference type="Proteomes" id="UP000290365">
    <property type="component" value="Chromosome"/>
</dbReference>
<name>A0A4P6JIM7_KTERU</name>
<dbReference type="Pfam" id="PF12833">
    <property type="entry name" value="HTH_18"/>
    <property type="match status" value="1"/>
</dbReference>
<dbReference type="InterPro" id="IPR018062">
    <property type="entry name" value="HTH_AraC-typ_CS"/>
</dbReference>
<dbReference type="EMBL" id="CP035758">
    <property type="protein sequence ID" value="QBD74918.1"/>
    <property type="molecule type" value="Genomic_DNA"/>
</dbReference>
<dbReference type="Pfam" id="PF02311">
    <property type="entry name" value="AraC_binding"/>
    <property type="match status" value="1"/>
</dbReference>
<dbReference type="InterPro" id="IPR050204">
    <property type="entry name" value="AraC_XylS_family_regulators"/>
</dbReference>
<dbReference type="GO" id="GO:0043565">
    <property type="term" value="F:sequence-specific DNA binding"/>
    <property type="evidence" value="ECO:0007669"/>
    <property type="project" value="InterPro"/>
</dbReference>
<evidence type="ECO:0000256" key="4">
    <source>
        <dbReference type="ARBA" id="ARBA00023163"/>
    </source>
</evidence>
<evidence type="ECO:0000256" key="3">
    <source>
        <dbReference type="ARBA" id="ARBA00023159"/>
    </source>
</evidence>
<dbReference type="InterPro" id="IPR020449">
    <property type="entry name" value="Tscrpt_reg_AraC-type_HTH"/>
</dbReference>
<feature type="domain" description="HTH araC/xylS-type" evidence="5">
    <location>
        <begin position="185"/>
        <end position="282"/>
    </location>
</feature>
<dbReference type="InterPro" id="IPR037923">
    <property type="entry name" value="HTH-like"/>
</dbReference>
<dbReference type="OrthoDB" id="151060at2"/>
<proteinExistence type="predicted"/>
<evidence type="ECO:0000313" key="7">
    <source>
        <dbReference type="Proteomes" id="UP000290365"/>
    </source>
</evidence>
<dbReference type="KEGG" id="kbs:EPA93_02490"/>
<protein>
    <submittedName>
        <fullName evidence="6">AraC family transcriptional regulator</fullName>
    </submittedName>
</protein>
<dbReference type="PANTHER" id="PTHR46796:SF2">
    <property type="entry name" value="TRANSCRIPTIONAL REGULATORY PROTEIN"/>
    <property type="match status" value="1"/>
</dbReference>
<dbReference type="PRINTS" id="PR00032">
    <property type="entry name" value="HTHARAC"/>
</dbReference>
<dbReference type="InterPro" id="IPR009057">
    <property type="entry name" value="Homeodomain-like_sf"/>
</dbReference>
<organism evidence="6 7">
    <name type="scientific">Ktedonosporobacter rubrisoli</name>
    <dbReference type="NCBI Taxonomy" id="2509675"/>
    <lineage>
        <taxon>Bacteria</taxon>
        <taxon>Bacillati</taxon>
        <taxon>Chloroflexota</taxon>
        <taxon>Ktedonobacteria</taxon>
        <taxon>Ktedonobacterales</taxon>
        <taxon>Ktedonosporobacteraceae</taxon>
        <taxon>Ktedonosporobacter</taxon>
    </lineage>
</organism>
<dbReference type="InterPro" id="IPR003313">
    <property type="entry name" value="AraC-bd"/>
</dbReference>
<dbReference type="SMART" id="SM00342">
    <property type="entry name" value="HTH_ARAC"/>
    <property type="match status" value="1"/>
</dbReference>
<evidence type="ECO:0000259" key="5">
    <source>
        <dbReference type="PROSITE" id="PS01124"/>
    </source>
</evidence>
<evidence type="ECO:0000256" key="1">
    <source>
        <dbReference type="ARBA" id="ARBA00023015"/>
    </source>
</evidence>
<evidence type="ECO:0000256" key="2">
    <source>
        <dbReference type="ARBA" id="ARBA00023125"/>
    </source>
</evidence>
<reference evidence="6 7" key="1">
    <citation type="submission" date="2019-01" db="EMBL/GenBank/DDBJ databases">
        <title>Ktedonosporobacter rubrisoli SCAWS-G2.</title>
        <authorList>
            <person name="Huang Y."/>
            <person name="Yan B."/>
        </authorList>
    </citation>
    <scope>NUCLEOTIDE SEQUENCE [LARGE SCALE GENOMIC DNA]</scope>
    <source>
        <strain evidence="6 7">SCAWS-G2</strain>
    </source>
</reference>
<accession>A0A4P6JIM7</accession>
<dbReference type="GO" id="GO:0003700">
    <property type="term" value="F:DNA-binding transcription factor activity"/>
    <property type="evidence" value="ECO:0007669"/>
    <property type="project" value="InterPro"/>
</dbReference>
<dbReference type="PROSITE" id="PS00041">
    <property type="entry name" value="HTH_ARAC_FAMILY_1"/>
    <property type="match status" value="1"/>
</dbReference>
<dbReference type="AlphaFoldDB" id="A0A4P6JIM7"/>
<gene>
    <name evidence="6" type="ORF">EPA93_02490</name>
</gene>
<keyword evidence="2" id="KW-0238">DNA-binding</keyword>
<evidence type="ECO:0000313" key="6">
    <source>
        <dbReference type="EMBL" id="QBD74918.1"/>
    </source>
</evidence>
<sequence length="284" mass="32305">MIEKHSKASGAGLERLCTQDWMQSTETEYGIEFFEAWFQRSAYQKHRHDTYALCLTTTGVQAFTYRGATQISLPGQVVVLHPDELHDGYAATQEGYGYRQLYVEPALIFEALQAMRPRHCSLPFVRTPVVMNRKLSAAIIAAFQGTREPLAIDSIIVQLAEGLLEADPSCQQIAQPRHLDVVALKRARQYLDTQKTRVVHSRELEAITGLTRYELARQFRQMCGTSPYRYLLMRRLNLAREQLVQGRPLVDVALEAGFADQAHFSRMFKATFGFTPALYRTLSI</sequence>
<dbReference type="SUPFAM" id="SSF51215">
    <property type="entry name" value="Regulatory protein AraC"/>
    <property type="match status" value="1"/>
</dbReference>
<keyword evidence="4" id="KW-0804">Transcription</keyword>